<keyword evidence="2" id="KW-1185">Reference proteome</keyword>
<protein>
    <submittedName>
        <fullName evidence="1">Uncharacterized protein</fullName>
    </submittedName>
</protein>
<organism evidence="1 2">
    <name type="scientific">Rubus argutus</name>
    <name type="common">Southern blackberry</name>
    <dbReference type="NCBI Taxonomy" id="59490"/>
    <lineage>
        <taxon>Eukaryota</taxon>
        <taxon>Viridiplantae</taxon>
        <taxon>Streptophyta</taxon>
        <taxon>Embryophyta</taxon>
        <taxon>Tracheophyta</taxon>
        <taxon>Spermatophyta</taxon>
        <taxon>Magnoliopsida</taxon>
        <taxon>eudicotyledons</taxon>
        <taxon>Gunneridae</taxon>
        <taxon>Pentapetalae</taxon>
        <taxon>rosids</taxon>
        <taxon>fabids</taxon>
        <taxon>Rosales</taxon>
        <taxon>Rosaceae</taxon>
        <taxon>Rosoideae</taxon>
        <taxon>Rosoideae incertae sedis</taxon>
        <taxon>Rubus</taxon>
    </lineage>
</organism>
<dbReference type="EMBL" id="JBEDUW010000001">
    <property type="protein sequence ID" value="KAK9949408.1"/>
    <property type="molecule type" value="Genomic_DNA"/>
</dbReference>
<sequence length="126" mass="12516">MVGNEGILVGMVGNGMAGNGGRVTLGTVLGKVGKVGFGRDGIWVLGNGGNVVLGRVGLGLVGNVGNVGLGSVVGKEGSGGNVTLGRDGIVGSGDAATCKRCRAAKLVSMLDRHNAATIIDKRKQCW</sequence>
<evidence type="ECO:0000313" key="2">
    <source>
        <dbReference type="Proteomes" id="UP001457282"/>
    </source>
</evidence>
<dbReference type="AlphaFoldDB" id="A0AAW1YL92"/>
<dbReference type="Proteomes" id="UP001457282">
    <property type="component" value="Unassembled WGS sequence"/>
</dbReference>
<evidence type="ECO:0000313" key="1">
    <source>
        <dbReference type="EMBL" id="KAK9949408.1"/>
    </source>
</evidence>
<gene>
    <name evidence="1" type="ORF">M0R45_004932</name>
</gene>
<proteinExistence type="predicted"/>
<reference evidence="1 2" key="1">
    <citation type="journal article" date="2023" name="G3 (Bethesda)">
        <title>A chromosome-length genome assembly and annotation of blackberry (Rubus argutus, cv. 'Hillquist').</title>
        <authorList>
            <person name="Bruna T."/>
            <person name="Aryal R."/>
            <person name="Dudchenko O."/>
            <person name="Sargent D.J."/>
            <person name="Mead D."/>
            <person name="Buti M."/>
            <person name="Cavallini A."/>
            <person name="Hytonen T."/>
            <person name="Andres J."/>
            <person name="Pham M."/>
            <person name="Weisz D."/>
            <person name="Mascagni F."/>
            <person name="Usai G."/>
            <person name="Natali L."/>
            <person name="Bassil N."/>
            <person name="Fernandez G.E."/>
            <person name="Lomsadze A."/>
            <person name="Armour M."/>
            <person name="Olukolu B."/>
            <person name="Poorten T."/>
            <person name="Britton C."/>
            <person name="Davik J."/>
            <person name="Ashrafi H."/>
            <person name="Aiden E.L."/>
            <person name="Borodovsky M."/>
            <person name="Worthington M."/>
        </authorList>
    </citation>
    <scope>NUCLEOTIDE SEQUENCE [LARGE SCALE GENOMIC DNA]</scope>
    <source>
        <strain evidence="1">PI 553951</strain>
    </source>
</reference>
<accession>A0AAW1YL92</accession>
<comment type="caution">
    <text evidence="1">The sequence shown here is derived from an EMBL/GenBank/DDBJ whole genome shotgun (WGS) entry which is preliminary data.</text>
</comment>
<name>A0AAW1YL92_RUBAR</name>